<name>A0A2T5G535_9BACL</name>
<dbReference type="NCBIfam" id="TIGR01498">
    <property type="entry name" value="folK"/>
    <property type="match status" value="1"/>
</dbReference>
<keyword evidence="4" id="KW-0808">Transferase</keyword>
<dbReference type="GO" id="GO:0046656">
    <property type="term" value="P:folic acid biosynthetic process"/>
    <property type="evidence" value="ECO:0007669"/>
    <property type="project" value="UniProtKB-KW"/>
</dbReference>
<evidence type="ECO:0000256" key="1">
    <source>
        <dbReference type="ARBA" id="ARBA00000198"/>
    </source>
</evidence>
<dbReference type="PANTHER" id="PTHR43071">
    <property type="entry name" value="2-AMINO-4-HYDROXY-6-HYDROXYMETHYLDIHYDROPTERIDINE PYROPHOSPHOKINASE"/>
    <property type="match status" value="1"/>
</dbReference>
<reference evidence="10 11" key="1">
    <citation type="submission" date="2017-08" db="EMBL/GenBank/DDBJ databases">
        <title>Burning lignite coal seam in the remote Altai Mountains harbors a hydrogen-driven thermophilic microbial community.</title>
        <authorList>
            <person name="Kadnikov V.V."/>
            <person name="Mardanov A.V."/>
            <person name="Ivasenko D."/>
            <person name="Beletsky A.V."/>
            <person name="Karnachuk O.V."/>
            <person name="Ravin N.V."/>
        </authorList>
    </citation>
    <scope>NUCLEOTIDE SEQUENCE [LARGE SCALE GENOMIC DNA]</scope>
    <source>
        <strain evidence="10">AL31</strain>
    </source>
</reference>
<evidence type="ECO:0000256" key="2">
    <source>
        <dbReference type="ARBA" id="ARBA00005051"/>
    </source>
</evidence>
<dbReference type="PANTHER" id="PTHR43071:SF1">
    <property type="entry name" value="2-AMINO-4-HYDROXY-6-HYDROXYMETHYLDIHYDROPTERIDINE PYROPHOSPHOKINASE"/>
    <property type="match status" value="1"/>
</dbReference>
<keyword evidence="8" id="KW-0289">Folate biosynthesis</keyword>
<dbReference type="SUPFAM" id="SSF55083">
    <property type="entry name" value="6-hydroxymethyl-7,8-dihydropterin pyrophosphokinase, HPPK"/>
    <property type="match status" value="1"/>
</dbReference>
<keyword evidence="6 10" id="KW-0418">Kinase</keyword>
<evidence type="ECO:0000313" key="11">
    <source>
        <dbReference type="Proteomes" id="UP000244016"/>
    </source>
</evidence>
<evidence type="ECO:0000256" key="8">
    <source>
        <dbReference type="ARBA" id="ARBA00022909"/>
    </source>
</evidence>
<evidence type="ECO:0000256" key="6">
    <source>
        <dbReference type="ARBA" id="ARBA00022777"/>
    </source>
</evidence>
<sequence length="180" mass="20370">MAHLWIALGSNLGVRLRNLACALNALRKEFVLLAVSPVYETEPWGVEGPQPPYLNAVLHADAGDRPPEVVLDRLEQLERALGRDPAEKGKVLPRPLDADLLLYGDVVRDSPRLVLPHPRMWERPFVLRPLLDVSPDLRDPRSGEAAISFWARLRETDRRGIRRWFAAEDLLRLSDFLCGS</sequence>
<evidence type="ECO:0000256" key="4">
    <source>
        <dbReference type="ARBA" id="ARBA00022679"/>
    </source>
</evidence>
<comment type="caution">
    <text evidence="10">The sequence shown here is derived from an EMBL/GenBank/DDBJ whole genome shotgun (WGS) entry which is preliminary data.</text>
</comment>
<protein>
    <recommendedName>
        <fullName evidence="3">2-amino-4-hydroxy-6-hydroxymethyldihydropteridine diphosphokinase</fullName>
        <ecNumber evidence="3">2.7.6.3</ecNumber>
    </recommendedName>
</protein>
<keyword evidence="5" id="KW-0547">Nucleotide-binding</keyword>
<dbReference type="Gene3D" id="3.30.70.560">
    <property type="entry name" value="7,8-Dihydro-6-hydroxymethylpterin-pyrophosphokinase HPPK"/>
    <property type="match status" value="1"/>
</dbReference>
<comment type="pathway">
    <text evidence="2">Cofactor biosynthesis; tetrahydrofolate biosynthesis; 2-amino-4-hydroxy-6-hydroxymethyl-7,8-dihydropteridine diphosphate from 7,8-dihydroneopterin triphosphate: step 4/4.</text>
</comment>
<dbReference type="EC" id="2.7.6.3" evidence="3"/>
<dbReference type="InterPro" id="IPR035907">
    <property type="entry name" value="Hppk_sf"/>
</dbReference>
<dbReference type="Proteomes" id="UP000244016">
    <property type="component" value="Unassembled WGS sequence"/>
</dbReference>
<proteinExistence type="predicted"/>
<evidence type="ECO:0000259" key="9">
    <source>
        <dbReference type="Pfam" id="PF01288"/>
    </source>
</evidence>
<evidence type="ECO:0000313" key="10">
    <source>
        <dbReference type="EMBL" id="PTQ51293.1"/>
    </source>
</evidence>
<evidence type="ECO:0000256" key="3">
    <source>
        <dbReference type="ARBA" id="ARBA00013253"/>
    </source>
</evidence>
<dbReference type="CDD" id="cd00483">
    <property type="entry name" value="HPPK"/>
    <property type="match status" value="1"/>
</dbReference>
<dbReference type="EMBL" id="PEBW01000006">
    <property type="protein sequence ID" value="PTQ51293.1"/>
    <property type="molecule type" value="Genomic_DNA"/>
</dbReference>
<feature type="domain" description="7,8-dihydro-6-hydroxymethylpterin-pyrophosphokinase" evidence="9">
    <location>
        <begin position="6"/>
        <end position="135"/>
    </location>
</feature>
<dbReference type="InterPro" id="IPR000550">
    <property type="entry name" value="Hppk"/>
</dbReference>
<dbReference type="AlphaFoldDB" id="A0A2T5G535"/>
<dbReference type="GO" id="GO:0046654">
    <property type="term" value="P:tetrahydrofolate biosynthetic process"/>
    <property type="evidence" value="ECO:0007669"/>
    <property type="project" value="UniProtKB-UniPathway"/>
</dbReference>
<keyword evidence="7" id="KW-0067">ATP-binding</keyword>
<dbReference type="GO" id="GO:0005524">
    <property type="term" value="F:ATP binding"/>
    <property type="evidence" value="ECO:0007669"/>
    <property type="project" value="UniProtKB-KW"/>
</dbReference>
<organism evidence="10 11">
    <name type="scientific">Brockia lithotrophica</name>
    <dbReference type="NCBI Taxonomy" id="933949"/>
    <lineage>
        <taxon>Bacteria</taxon>
        <taxon>Bacillati</taxon>
        <taxon>Bacillota</taxon>
        <taxon>Bacilli</taxon>
        <taxon>Bacillales</taxon>
        <taxon>Bacillales Family X. Incertae Sedis</taxon>
        <taxon>Brockia</taxon>
    </lineage>
</organism>
<gene>
    <name evidence="10" type="ORF">BLITH_0119</name>
</gene>
<dbReference type="Pfam" id="PF01288">
    <property type="entry name" value="HPPK"/>
    <property type="match status" value="1"/>
</dbReference>
<dbReference type="UniPathway" id="UPA00077">
    <property type="reaction ID" value="UER00155"/>
</dbReference>
<comment type="catalytic activity">
    <reaction evidence="1">
        <text>6-hydroxymethyl-7,8-dihydropterin + ATP = (7,8-dihydropterin-6-yl)methyl diphosphate + AMP + H(+)</text>
        <dbReference type="Rhea" id="RHEA:11412"/>
        <dbReference type="ChEBI" id="CHEBI:15378"/>
        <dbReference type="ChEBI" id="CHEBI:30616"/>
        <dbReference type="ChEBI" id="CHEBI:44841"/>
        <dbReference type="ChEBI" id="CHEBI:72950"/>
        <dbReference type="ChEBI" id="CHEBI:456215"/>
        <dbReference type="EC" id="2.7.6.3"/>
    </reaction>
</comment>
<evidence type="ECO:0000256" key="5">
    <source>
        <dbReference type="ARBA" id="ARBA00022741"/>
    </source>
</evidence>
<accession>A0A2T5G535</accession>
<dbReference type="GO" id="GO:0003848">
    <property type="term" value="F:2-amino-4-hydroxy-6-hydroxymethyldihydropteridine diphosphokinase activity"/>
    <property type="evidence" value="ECO:0007669"/>
    <property type="project" value="UniProtKB-EC"/>
</dbReference>
<evidence type="ECO:0000256" key="7">
    <source>
        <dbReference type="ARBA" id="ARBA00022840"/>
    </source>
</evidence>
<dbReference type="GO" id="GO:0016301">
    <property type="term" value="F:kinase activity"/>
    <property type="evidence" value="ECO:0007669"/>
    <property type="project" value="UniProtKB-KW"/>
</dbReference>